<dbReference type="InterPro" id="IPR050488">
    <property type="entry name" value="Ig_Fc_receptor"/>
</dbReference>
<accession>A0A2G9QF79</accession>
<evidence type="ECO:0000259" key="3">
    <source>
        <dbReference type="PROSITE" id="PS50835"/>
    </source>
</evidence>
<dbReference type="GO" id="GO:0006955">
    <property type="term" value="P:immune response"/>
    <property type="evidence" value="ECO:0007669"/>
    <property type="project" value="TreeGrafter"/>
</dbReference>
<dbReference type="Proteomes" id="UP000228934">
    <property type="component" value="Unassembled WGS sequence"/>
</dbReference>
<evidence type="ECO:0000256" key="1">
    <source>
        <dbReference type="ARBA" id="ARBA00022729"/>
    </source>
</evidence>
<dbReference type="AlphaFoldDB" id="A0A2G9QF79"/>
<dbReference type="EMBL" id="KZ011006">
    <property type="protein sequence ID" value="PIO14279.1"/>
    <property type="molecule type" value="Genomic_DNA"/>
</dbReference>
<keyword evidence="5" id="KW-1185">Reference proteome</keyword>
<dbReference type="GO" id="GO:0009897">
    <property type="term" value="C:external side of plasma membrane"/>
    <property type="evidence" value="ECO:0007669"/>
    <property type="project" value="TreeGrafter"/>
</dbReference>
<reference evidence="5" key="1">
    <citation type="journal article" date="2017" name="Nat. Commun.">
        <title>The North American bullfrog draft genome provides insight into hormonal regulation of long noncoding RNA.</title>
        <authorList>
            <person name="Hammond S.A."/>
            <person name="Warren R.L."/>
            <person name="Vandervalk B.P."/>
            <person name="Kucuk E."/>
            <person name="Khan H."/>
            <person name="Gibb E.A."/>
            <person name="Pandoh P."/>
            <person name="Kirk H."/>
            <person name="Zhao Y."/>
            <person name="Jones M."/>
            <person name="Mungall A.J."/>
            <person name="Coope R."/>
            <person name="Pleasance S."/>
            <person name="Moore R.A."/>
            <person name="Holt R.A."/>
            <person name="Round J.M."/>
            <person name="Ohora S."/>
            <person name="Walle B.V."/>
            <person name="Veldhoen N."/>
            <person name="Helbing C.C."/>
            <person name="Birol I."/>
        </authorList>
    </citation>
    <scope>NUCLEOTIDE SEQUENCE [LARGE SCALE GENOMIC DNA]</scope>
</reference>
<evidence type="ECO:0000313" key="4">
    <source>
        <dbReference type="EMBL" id="PIO14279.1"/>
    </source>
</evidence>
<dbReference type="Gene3D" id="2.60.40.10">
    <property type="entry name" value="Immunoglobulins"/>
    <property type="match status" value="2"/>
</dbReference>
<organism evidence="4 5">
    <name type="scientific">Aquarana catesbeiana</name>
    <name type="common">American bullfrog</name>
    <name type="synonym">Rana catesbeiana</name>
    <dbReference type="NCBI Taxonomy" id="8400"/>
    <lineage>
        <taxon>Eukaryota</taxon>
        <taxon>Metazoa</taxon>
        <taxon>Chordata</taxon>
        <taxon>Craniata</taxon>
        <taxon>Vertebrata</taxon>
        <taxon>Euteleostomi</taxon>
        <taxon>Amphibia</taxon>
        <taxon>Batrachia</taxon>
        <taxon>Anura</taxon>
        <taxon>Neobatrachia</taxon>
        <taxon>Ranoidea</taxon>
        <taxon>Ranidae</taxon>
        <taxon>Aquarana</taxon>
    </lineage>
</organism>
<dbReference type="Pfam" id="PF13895">
    <property type="entry name" value="Ig_2"/>
    <property type="match status" value="2"/>
</dbReference>
<keyword evidence="2" id="KW-1015">Disulfide bond</keyword>
<dbReference type="SUPFAM" id="SSF48726">
    <property type="entry name" value="Immunoglobulin"/>
    <property type="match status" value="2"/>
</dbReference>
<proteinExistence type="predicted"/>
<dbReference type="SMART" id="SM00409">
    <property type="entry name" value="IG"/>
    <property type="match status" value="2"/>
</dbReference>
<dbReference type="InterPro" id="IPR013783">
    <property type="entry name" value="Ig-like_fold"/>
</dbReference>
<dbReference type="InterPro" id="IPR007110">
    <property type="entry name" value="Ig-like_dom"/>
</dbReference>
<sequence length="149" mass="17341">MSCDIKSTVNETYVWYKNGKQIHPGKSYTIQKAQLSDIGRYQCQTSISDKSDSVRLDILNNYVILQAPQYIFEGDDITLRCSQYPGYTAGETIFYKDDNVIQKWGPESELFIENVFMKSFGRYKCTKQVYHDLIYYKYSDEVTLSVQGK</sequence>
<feature type="domain" description="Ig-like" evidence="3">
    <location>
        <begin position="1"/>
        <end position="55"/>
    </location>
</feature>
<name>A0A2G9QF79_AQUCT</name>
<dbReference type="OrthoDB" id="8917564at2759"/>
<evidence type="ECO:0000313" key="5">
    <source>
        <dbReference type="Proteomes" id="UP000228934"/>
    </source>
</evidence>
<dbReference type="PANTHER" id="PTHR11481">
    <property type="entry name" value="IMMUNOGLOBULIN FC RECEPTOR"/>
    <property type="match status" value="1"/>
</dbReference>
<protein>
    <recommendedName>
        <fullName evidence="3">Ig-like domain-containing protein</fullName>
    </recommendedName>
</protein>
<keyword evidence="1" id="KW-0732">Signal</keyword>
<evidence type="ECO:0000256" key="2">
    <source>
        <dbReference type="ARBA" id="ARBA00023157"/>
    </source>
</evidence>
<dbReference type="GO" id="GO:0004888">
    <property type="term" value="F:transmembrane signaling receptor activity"/>
    <property type="evidence" value="ECO:0007669"/>
    <property type="project" value="TreeGrafter"/>
</dbReference>
<gene>
    <name evidence="4" type="ORF">AB205_0165580</name>
</gene>
<dbReference type="InterPro" id="IPR003599">
    <property type="entry name" value="Ig_sub"/>
</dbReference>
<dbReference type="GO" id="GO:0007166">
    <property type="term" value="P:cell surface receptor signaling pathway"/>
    <property type="evidence" value="ECO:0007669"/>
    <property type="project" value="TreeGrafter"/>
</dbReference>
<dbReference type="PROSITE" id="PS50835">
    <property type="entry name" value="IG_LIKE"/>
    <property type="match status" value="1"/>
</dbReference>
<dbReference type="PANTHER" id="PTHR11481:SF64">
    <property type="entry name" value="FC RECEPTOR-LIKE PROTEIN 4"/>
    <property type="match status" value="1"/>
</dbReference>
<dbReference type="InterPro" id="IPR036179">
    <property type="entry name" value="Ig-like_dom_sf"/>
</dbReference>